<dbReference type="InterPro" id="IPR008271">
    <property type="entry name" value="Ser/Thr_kinase_AS"/>
</dbReference>
<dbReference type="SUPFAM" id="SSF56112">
    <property type="entry name" value="Protein kinase-like (PK-like)"/>
    <property type="match status" value="1"/>
</dbReference>
<dbReference type="PROSITE" id="PS00108">
    <property type="entry name" value="PROTEIN_KINASE_ST"/>
    <property type="match status" value="1"/>
</dbReference>
<dbReference type="Gene3D" id="1.10.510.10">
    <property type="entry name" value="Transferase(Phosphotransferase) domain 1"/>
    <property type="match status" value="1"/>
</dbReference>
<accession>A0A4Q9LC19</accession>
<dbReference type="VEuPathDB" id="MicrosporidiaDB:CWI37_0016p0010"/>
<dbReference type="InterPro" id="IPR000719">
    <property type="entry name" value="Prot_kinase_dom"/>
</dbReference>
<sequence length="424" mass="50939">MKFFRLKIIHFFVHLHIFLCKKPKRDQSYVLKKCEPYLSNDGYYAGEYISSGRSSYVYSFKSNNLKKKVAIKIGRTKKYKNTLSNEMHFLKIIEHENIIKFEEDFVIGKRKCIVMPFYETNLYNYFSKLKSEDIRKKEILVQILKALAYLHSQNIIHNDIKSDNVLIDKDLNIKLSDFGLSCYDGKPCKIFFELKFEENEGKYYHYSPEIRMDEIYGVKTDMWSFGCLFFWIYSGKNLEKSTKPAVYLNYDCYRFFCYFLKKNPELRLSSYAALFSDFFDDLYDFVFCFCKENDFTVENNNCHYKKISTKLSVTCNETNFTIRCKCSEKSKLLFTSKKKEMAKQDSYWFESTRINEFKFGFASEFAVEITSETYLLPELSHSKYRLIRRTFEFLKITLKDQMRNKRRNIKRIIKSRDKFGKNEY</sequence>
<dbReference type="EMBL" id="PITJ01000016">
    <property type="protein sequence ID" value="TBU05403.1"/>
    <property type="molecule type" value="Genomic_DNA"/>
</dbReference>
<evidence type="ECO:0000256" key="3">
    <source>
        <dbReference type="ARBA" id="ARBA00022840"/>
    </source>
</evidence>
<dbReference type="InterPro" id="IPR051931">
    <property type="entry name" value="PAK3-like"/>
</dbReference>
<dbReference type="InterPro" id="IPR011009">
    <property type="entry name" value="Kinase-like_dom_sf"/>
</dbReference>
<feature type="domain" description="Protein kinase" evidence="5">
    <location>
        <begin position="43"/>
        <end position="279"/>
    </location>
</feature>
<evidence type="ECO:0000256" key="2">
    <source>
        <dbReference type="ARBA" id="ARBA00022741"/>
    </source>
</evidence>
<comment type="caution">
    <text evidence="6">The sequence shown here is derived from an EMBL/GenBank/DDBJ whole genome shotgun (WGS) entry which is preliminary data.</text>
</comment>
<evidence type="ECO:0000313" key="6">
    <source>
        <dbReference type="EMBL" id="TBU05403.1"/>
    </source>
</evidence>
<keyword evidence="2" id="KW-0547">Nucleotide-binding</keyword>
<organism evidence="6 7">
    <name type="scientific">Hamiltosporidium tvaerminnensis</name>
    <dbReference type="NCBI Taxonomy" id="1176355"/>
    <lineage>
        <taxon>Eukaryota</taxon>
        <taxon>Fungi</taxon>
        <taxon>Fungi incertae sedis</taxon>
        <taxon>Microsporidia</taxon>
        <taxon>Dubosqiidae</taxon>
        <taxon>Hamiltosporidium</taxon>
    </lineage>
</organism>
<keyword evidence="3" id="KW-0067">ATP-binding</keyword>
<keyword evidence="4" id="KW-0732">Signal</keyword>
<dbReference type="Pfam" id="PF00069">
    <property type="entry name" value="Pkinase"/>
    <property type="match status" value="1"/>
</dbReference>
<dbReference type="SMART" id="SM00220">
    <property type="entry name" value="S_TKc"/>
    <property type="match status" value="1"/>
</dbReference>
<dbReference type="AlphaFoldDB" id="A0A4Q9LC19"/>
<name>A0A4Q9LC19_9MICR</name>
<feature type="chain" id="PRO_5020540527" evidence="4">
    <location>
        <begin position="21"/>
        <end position="424"/>
    </location>
</feature>
<dbReference type="CDD" id="cd00180">
    <property type="entry name" value="PKc"/>
    <property type="match status" value="1"/>
</dbReference>
<proteinExistence type="inferred from homology"/>
<dbReference type="GO" id="GO:0004672">
    <property type="term" value="F:protein kinase activity"/>
    <property type="evidence" value="ECO:0007669"/>
    <property type="project" value="InterPro"/>
</dbReference>
<reference evidence="6 7" key="1">
    <citation type="submission" date="2017-12" db="EMBL/GenBank/DDBJ databases">
        <authorList>
            <person name="Pombert J.-F."/>
            <person name="Haag K.L."/>
            <person name="Ebert D."/>
        </authorList>
    </citation>
    <scope>NUCLEOTIDE SEQUENCE [LARGE SCALE GENOMIC DNA]</scope>
    <source>
        <strain evidence="6">FI-OER-3-3</strain>
    </source>
</reference>
<dbReference type="PANTHER" id="PTHR45832">
    <property type="entry name" value="SERINE/THREONINE-PROTEIN KINASE SAMKA-RELATED-RELATED"/>
    <property type="match status" value="1"/>
</dbReference>
<protein>
    <submittedName>
        <fullName evidence="6">Putative serine/threonine-protein kinase</fullName>
    </submittedName>
</protein>
<evidence type="ECO:0000256" key="1">
    <source>
        <dbReference type="ARBA" id="ARBA00008874"/>
    </source>
</evidence>
<evidence type="ECO:0000313" key="7">
    <source>
        <dbReference type="Proteomes" id="UP000292362"/>
    </source>
</evidence>
<feature type="signal peptide" evidence="4">
    <location>
        <begin position="1"/>
        <end position="20"/>
    </location>
</feature>
<evidence type="ECO:0000256" key="4">
    <source>
        <dbReference type="SAM" id="SignalP"/>
    </source>
</evidence>
<dbReference type="PROSITE" id="PS50011">
    <property type="entry name" value="PROTEIN_KINASE_DOM"/>
    <property type="match status" value="1"/>
</dbReference>
<keyword evidence="6" id="KW-0418">Kinase</keyword>
<dbReference type="Proteomes" id="UP000292362">
    <property type="component" value="Unassembled WGS sequence"/>
</dbReference>
<dbReference type="PANTHER" id="PTHR45832:SF22">
    <property type="entry name" value="SERINE_THREONINE-PROTEIN KINASE SAMKA-RELATED"/>
    <property type="match status" value="1"/>
</dbReference>
<dbReference type="GO" id="GO:0005524">
    <property type="term" value="F:ATP binding"/>
    <property type="evidence" value="ECO:0007669"/>
    <property type="project" value="UniProtKB-KW"/>
</dbReference>
<comment type="similarity">
    <text evidence="1">Belongs to the protein kinase superfamily. STE Ser/Thr protein kinase family. STE20 subfamily.</text>
</comment>
<keyword evidence="6" id="KW-0808">Transferase</keyword>
<evidence type="ECO:0000259" key="5">
    <source>
        <dbReference type="PROSITE" id="PS50011"/>
    </source>
</evidence>
<gene>
    <name evidence="6" type="ORF">CWI37_0016p0010</name>
</gene>